<evidence type="ECO:0000313" key="2">
    <source>
        <dbReference type="Proteomes" id="UP001252875"/>
    </source>
</evidence>
<organism evidence="1 2">
    <name type="scientific">Enterococcus hulanensis</name>
    <dbReference type="NCBI Taxonomy" id="2559929"/>
    <lineage>
        <taxon>Bacteria</taxon>
        <taxon>Bacillati</taxon>
        <taxon>Bacillota</taxon>
        <taxon>Bacilli</taxon>
        <taxon>Lactobacillales</taxon>
        <taxon>Enterococcaceae</taxon>
        <taxon>Enterococcus</taxon>
    </lineage>
</organism>
<protein>
    <submittedName>
        <fullName evidence="1">Uncharacterized protein</fullName>
    </submittedName>
</protein>
<name>A0ABU3EW30_9ENTE</name>
<dbReference type="EMBL" id="JARPYI010000002">
    <property type="protein sequence ID" value="MDT2599065.1"/>
    <property type="molecule type" value="Genomic_DNA"/>
</dbReference>
<reference evidence="1 2" key="1">
    <citation type="submission" date="2023-03" db="EMBL/GenBank/DDBJ databases">
        <authorList>
            <person name="Shen W."/>
            <person name="Cai J."/>
        </authorList>
    </citation>
    <scope>NUCLEOTIDE SEQUENCE [LARGE SCALE GENOMIC DNA]</scope>
    <source>
        <strain evidence="1 2">D6-4</strain>
    </source>
</reference>
<accession>A0ABU3EW30</accession>
<comment type="caution">
    <text evidence="1">The sequence shown here is derived from an EMBL/GenBank/DDBJ whole genome shotgun (WGS) entry which is preliminary data.</text>
</comment>
<gene>
    <name evidence="1" type="ORF">P7D85_04715</name>
</gene>
<dbReference type="Proteomes" id="UP001252875">
    <property type="component" value="Unassembled WGS sequence"/>
</dbReference>
<evidence type="ECO:0000313" key="1">
    <source>
        <dbReference type="EMBL" id="MDT2599065.1"/>
    </source>
</evidence>
<dbReference type="RefSeq" id="WP_311821880.1">
    <property type="nucleotide sequence ID" value="NZ_JARPYF010000004.1"/>
</dbReference>
<proteinExistence type="predicted"/>
<sequence length="86" mass="9851">MDTFTGMLTKIKLIKEKPLLVRFTLIAETTSVNCIIAKEILSKQIMMLPDDKYTIKVIGHLNKKDQLVVEKLSILDKDDYTNRLGI</sequence>
<keyword evidence="2" id="KW-1185">Reference proteome</keyword>